<keyword evidence="6" id="KW-0378">Hydrolase</keyword>
<name>A0A8J7DR45_9CYAN</name>
<proteinExistence type="inferred from homology"/>
<dbReference type="RefSeq" id="WP_193906846.1">
    <property type="nucleotide sequence ID" value="NZ_JADEXG010000021.1"/>
</dbReference>
<feature type="domain" description="Aminopeptidase P N-terminal" evidence="9">
    <location>
        <begin position="15"/>
        <end position="140"/>
    </location>
</feature>
<sequence>MQTLTPSLADTLAENLAETLRQRRQQLAERVPFPVMLWSGGDQPRNFPANVYPYRASSHFLYFAGLPLANAAIRLEAGRLTLFMDDATETEALWHGPSQTRQQVAEQIGADAAYPLAAQAAGLQGAAVLWAQMGAFQQMVALLRAQEVDLAQALAGKVADNLALAQAIVQLRMIQDEGAIAQLRQAAKVSIEAHQAGMAVTAQAQTEAQVRAAMEAVITANNMACAYGSIVTVHGEVLHNHHYHNPLQPGDLLLADVGAETETGWAADITRTWPVSGQFSSSQRDLYEIVLAAHDACIDQVKPGVEYRSLHLLACRTIAEGLVDLGILKGQPDSLVEQDAHALFFPHGVGHLLGLDVHDMEDLGDLAGYAAGRERSDRFGLSFLRLDRPLEAGMVVTIEPGFYQVPALLNQPERRRQYEDMVNWERLAQFADVRGIRIEDDVRVTAAGAEVLTAALPTAATAIEAQVHR</sequence>
<evidence type="ECO:0000256" key="4">
    <source>
        <dbReference type="ARBA" id="ARBA00012574"/>
    </source>
</evidence>
<dbReference type="InterPro" id="IPR029149">
    <property type="entry name" value="Creatin/AminoP/Spt16_N"/>
</dbReference>
<comment type="catalytic activity">
    <reaction evidence="1">
        <text>Release of any N-terminal amino acid, including proline, that is linked to proline, even from a dipeptide or tripeptide.</text>
        <dbReference type="EC" id="3.4.11.9"/>
    </reaction>
</comment>
<dbReference type="GO" id="GO:0005829">
    <property type="term" value="C:cytosol"/>
    <property type="evidence" value="ECO:0007669"/>
    <property type="project" value="TreeGrafter"/>
</dbReference>
<protein>
    <recommendedName>
        <fullName evidence="4">Xaa-Pro aminopeptidase</fullName>
        <ecNumber evidence="4">3.4.11.9</ecNumber>
    </recommendedName>
</protein>
<evidence type="ECO:0000313" key="11">
    <source>
        <dbReference type="Proteomes" id="UP000636505"/>
    </source>
</evidence>
<dbReference type="PROSITE" id="PS00491">
    <property type="entry name" value="PROLINE_PEPTIDASE"/>
    <property type="match status" value="1"/>
</dbReference>
<dbReference type="EC" id="3.4.11.9" evidence="4"/>
<gene>
    <name evidence="10" type="ORF">IQ241_10645</name>
</gene>
<comment type="similarity">
    <text evidence="3 8">Belongs to the peptidase M24B family.</text>
</comment>
<organism evidence="10 11">
    <name type="scientific">Vasconcelosia minhoensis LEGE 07310</name>
    <dbReference type="NCBI Taxonomy" id="915328"/>
    <lineage>
        <taxon>Bacteria</taxon>
        <taxon>Bacillati</taxon>
        <taxon>Cyanobacteriota</taxon>
        <taxon>Cyanophyceae</taxon>
        <taxon>Nodosilineales</taxon>
        <taxon>Cymatolegaceae</taxon>
        <taxon>Vasconcelosia</taxon>
        <taxon>Vasconcelosia minhoensis</taxon>
    </lineage>
</organism>
<dbReference type="GO" id="GO:0030145">
    <property type="term" value="F:manganese ion binding"/>
    <property type="evidence" value="ECO:0007669"/>
    <property type="project" value="InterPro"/>
</dbReference>
<dbReference type="InterPro" id="IPR007865">
    <property type="entry name" value="Aminopep_P_N"/>
</dbReference>
<keyword evidence="11" id="KW-1185">Reference proteome</keyword>
<keyword evidence="7" id="KW-0464">Manganese</keyword>
<dbReference type="PANTHER" id="PTHR43226">
    <property type="entry name" value="XAA-PRO AMINOPEPTIDASE 3"/>
    <property type="match status" value="1"/>
</dbReference>
<reference evidence="10" key="1">
    <citation type="submission" date="2020-10" db="EMBL/GenBank/DDBJ databases">
        <authorList>
            <person name="Castelo-Branco R."/>
            <person name="Eusebio N."/>
            <person name="Adriana R."/>
            <person name="Vieira A."/>
            <person name="Brugerolle De Fraissinette N."/>
            <person name="Rezende De Castro R."/>
            <person name="Schneider M.P."/>
            <person name="Vasconcelos V."/>
            <person name="Leao P.N."/>
        </authorList>
    </citation>
    <scope>NUCLEOTIDE SEQUENCE</scope>
    <source>
        <strain evidence="10">LEGE 07310</strain>
    </source>
</reference>
<dbReference type="Proteomes" id="UP000636505">
    <property type="component" value="Unassembled WGS sequence"/>
</dbReference>
<dbReference type="Pfam" id="PF05195">
    <property type="entry name" value="AMP_N"/>
    <property type="match status" value="1"/>
</dbReference>
<keyword evidence="10" id="KW-0031">Aminopeptidase</keyword>
<evidence type="ECO:0000259" key="9">
    <source>
        <dbReference type="SMART" id="SM01011"/>
    </source>
</evidence>
<dbReference type="InterPro" id="IPR000994">
    <property type="entry name" value="Pept_M24"/>
</dbReference>
<evidence type="ECO:0000256" key="7">
    <source>
        <dbReference type="ARBA" id="ARBA00023211"/>
    </source>
</evidence>
<evidence type="ECO:0000256" key="2">
    <source>
        <dbReference type="ARBA" id="ARBA00001936"/>
    </source>
</evidence>
<dbReference type="InterPro" id="IPR001131">
    <property type="entry name" value="Peptidase_M24B_aminopep-P_CS"/>
</dbReference>
<evidence type="ECO:0000256" key="6">
    <source>
        <dbReference type="ARBA" id="ARBA00022801"/>
    </source>
</evidence>
<dbReference type="SMART" id="SM01011">
    <property type="entry name" value="AMP_N"/>
    <property type="match status" value="1"/>
</dbReference>
<evidence type="ECO:0000256" key="3">
    <source>
        <dbReference type="ARBA" id="ARBA00008766"/>
    </source>
</evidence>
<evidence type="ECO:0000256" key="8">
    <source>
        <dbReference type="RuleBase" id="RU000590"/>
    </source>
</evidence>
<dbReference type="SUPFAM" id="SSF55920">
    <property type="entry name" value="Creatinase/aminopeptidase"/>
    <property type="match status" value="1"/>
</dbReference>
<evidence type="ECO:0000256" key="5">
    <source>
        <dbReference type="ARBA" id="ARBA00022723"/>
    </source>
</evidence>
<evidence type="ECO:0000313" key="10">
    <source>
        <dbReference type="EMBL" id="MBE9077749.1"/>
    </source>
</evidence>
<dbReference type="Gene3D" id="3.40.350.10">
    <property type="entry name" value="Creatinase/prolidase N-terminal domain"/>
    <property type="match status" value="1"/>
</dbReference>
<dbReference type="CDD" id="cd01087">
    <property type="entry name" value="Prolidase"/>
    <property type="match status" value="1"/>
</dbReference>
<evidence type="ECO:0000256" key="1">
    <source>
        <dbReference type="ARBA" id="ARBA00001424"/>
    </source>
</evidence>
<keyword evidence="5 8" id="KW-0479">Metal-binding</keyword>
<dbReference type="Gene3D" id="3.90.230.10">
    <property type="entry name" value="Creatinase/methionine aminopeptidase superfamily"/>
    <property type="match status" value="1"/>
</dbReference>
<comment type="caution">
    <text evidence="10">The sequence shown here is derived from an EMBL/GenBank/DDBJ whole genome shotgun (WGS) entry which is preliminary data.</text>
</comment>
<accession>A0A8J7DR45</accession>
<dbReference type="AlphaFoldDB" id="A0A8J7DR45"/>
<dbReference type="EMBL" id="JADEXG010000021">
    <property type="protein sequence ID" value="MBE9077749.1"/>
    <property type="molecule type" value="Genomic_DNA"/>
</dbReference>
<dbReference type="InterPro" id="IPR052433">
    <property type="entry name" value="X-Pro_dipept-like"/>
</dbReference>
<dbReference type="SUPFAM" id="SSF53092">
    <property type="entry name" value="Creatinase/prolidase N-terminal domain"/>
    <property type="match status" value="1"/>
</dbReference>
<dbReference type="Pfam" id="PF00557">
    <property type="entry name" value="Peptidase_M24"/>
    <property type="match status" value="1"/>
</dbReference>
<dbReference type="PANTHER" id="PTHR43226:SF4">
    <property type="entry name" value="XAA-PRO AMINOPEPTIDASE 3"/>
    <property type="match status" value="1"/>
</dbReference>
<keyword evidence="10" id="KW-0645">Protease</keyword>
<dbReference type="GO" id="GO:0006508">
    <property type="term" value="P:proteolysis"/>
    <property type="evidence" value="ECO:0007669"/>
    <property type="project" value="TreeGrafter"/>
</dbReference>
<dbReference type="InterPro" id="IPR036005">
    <property type="entry name" value="Creatinase/aminopeptidase-like"/>
</dbReference>
<dbReference type="GO" id="GO:0070006">
    <property type="term" value="F:metalloaminopeptidase activity"/>
    <property type="evidence" value="ECO:0007669"/>
    <property type="project" value="InterPro"/>
</dbReference>
<comment type="cofactor">
    <cofactor evidence="2">
        <name>Mn(2+)</name>
        <dbReference type="ChEBI" id="CHEBI:29035"/>
    </cofactor>
</comment>